<organism evidence="1">
    <name type="scientific">Bracon brevicornis</name>
    <dbReference type="NCBI Taxonomy" id="1563983"/>
    <lineage>
        <taxon>Eukaryota</taxon>
        <taxon>Metazoa</taxon>
        <taxon>Ecdysozoa</taxon>
        <taxon>Arthropoda</taxon>
        <taxon>Hexapoda</taxon>
        <taxon>Insecta</taxon>
        <taxon>Pterygota</taxon>
        <taxon>Neoptera</taxon>
        <taxon>Endopterygota</taxon>
        <taxon>Hymenoptera</taxon>
        <taxon>Apocrita</taxon>
        <taxon>Ichneumonoidea</taxon>
        <taxon>Braconidae</taxon>
        <taxon>Braconinae</taxon>
        <taxon>Bracon</taxon>
    </lineage>
</organism>
<reference evidence="1" key="1">
    <citation type="submission" date="2020-07" db="EMBL/GenBank/DDBJ databases">
        <authorList>
            <person name="Ferguson B K."/>
        </authorList>
    </citation>
    <scope>NUCLEOTIDE SEQUENCE</scope>
    <source>
        <strain evidence="1">L06</strain>
    </source>
</reference>
<proteinExistence type="predicted"/>
<protein>
    <submittedName>
        <fullName evidence="1">Uncharacterized protein</fullName>
    </submittedName>
</protein>
<evidence type="ECO:0000313" key="1">
    <source>
        <dbReference type="EMBL" id="CAD1574797.1"/>
    </source>
</evidence>
<dbReference type="AlphaFoldDB" id="A0A6V7LIZ3"/>
<accession>A0A6V7LIZ3</accession>
<name>A0A6V7LIZ3_9HYME</name>
<dbReference type="EMBL" id="CADCXW020000343">
    <property type="protein sequence ID" value="CAD1574797.1"/>
    <property type="molecule type" value="Genomic_DNA"/>
</dbReference>
<sequence>MINSHVVQAGIAIRQAVVFLPKYSVRVLQKGSTKKAPMCMAEVSHDISFVVIGLSPIGVVSFTNCGVVGDGQP</sequence>
<gene>
    <name evidence="1" type="ORF">BBRV_LOCUS104710</name>
</gene>